<dbReference type="STRING" id="257708.RGI145_10875"/>
<evidence type="ECO:0000256" key="2">
    <source>
        <dbReference type="SAM" id="SignalP"/>
    </source>
</evidence>
<evidence type="ECO:0000313" key="3">
    <source>
        <dbReference type="EMBL" id="APT57527.1"/>
    </source>
</evidence>
<dbReference type="RefSeq" id="WP_075798359.1">
    <property type="nucleotide sequence ID" value="NZ_CP015583.1"/>
</dbReference>
<dbReference type="KEGG" id="rgi:RGI145_10875"/>
<evidence type="ECO:0008006" key="5">
    <source>
        <dbReference type="Google" id="ProtNLM"/>
    </source>
</evidence>
<dbReference type="EMBL" id="CP015583">
    <property type="protein sequence ID" value="APT57527.1"/>
    <property type="molecule type" value="Genomic_DNA"/>
</dbReference>
<sequence>MPSVPNFLRPAAILACLLGLIPGAGWAQSDLPLPPPPPPAPPPPVQLAPTPMPRAPAPPATASYADIPLADGIATLPEGLWRIQGTVTPAQQAALQRLAAAMAERSRGRVTVLARVSGPADDLSTARRDSLARAQDIKRILESGGLPGTRIDLRPLGLTIEATDSIDLIPPAPPRPAAASTAPSPAPPPAATPAPRRG</sequence>
<name>A0A1L7AFF4_9PROT</name>
<dbReference type="Proteomes" id="UP000185494">
    <property type="component" value="Chromosome 1"/>
</dbReference>
<dbReference type="eggNOG" id="COG2885">
    <property type="taxonomic scope" value="Bacteria"/>
</dbReference>
<feature type="signal peptide" evidence="2">
    <location>
        <begin position="1"/>
        <end position="27"/>
    </location>
</feature>
<accession>A0A1L7AFF4</accession>
<organism evidence="3 4">
    <name type="scientific">Roseomonas gilardii</name>
    <dbReference type="NCBI Taxonomy" id="257708"/>
    <lineage>
        <taxon>Bacteria</taxon>
        <taxon>Pseudomonadati</taxon>
        <taxon>Pseudomonadota</taxon>
        <taxon>Alphaproteobacteria</taxon>
        <taxon>Acetobacterales</taxon>
        <taxon>Roseomonadaceae</taxon>
        <taxon>Roseomonas</taxon>
    </lineage>
</organism>
<evidence type="ECO:0000256" key="1">
    <source>
        <dbReference type="SAM" id="MobiDB-lite"/>
    </source>
</evidence>
<protein>
    <recommendedName>
        <fullName evidence="5">OmpA-like domain-containing protein</fullName>
    </recommendedName>
</protein>
<feature type="region of interest" description="Disordered" evidence="1">
    <location>
        <begin position="165"/>
        <end position="198"/>
    </location>
</feature>
<proteinExistence type="predicted"/>
<feature type="chain" id="PRO_5013290110" description="OmpA-like domain-containing protein" evidence="2">
    <location>
        <begin position="28"/>
        <end position="198"/>
    </location>
</feature>
<keyword evidence="2" id="KW-0732">Signal</keyword>
<evidence type="ECO:0000313" key="4">
    <source>
        <dbReference type="Proteomes" id="UP000185494"/>
    </source>
</evidence>
<dbReference type="AlphaFoldDB" id="A0A1L7AFF4"/>
<feature type="region of interest" description="Disordered" evidence="1">
    <location>
        <begin position="30"/>
        <end position="60"/>
    </location>
</feature>
<gene>
    <name evidence="3" type="ORF">RGI145_10875</name>
</gene>
<feature type="compositionally biased region" description="Pro residues" evidence="1">
    <location>
        <begin position="32"/>
        <end position="59"/>
    </location>
</feature>
<reference evidence="3 4" key="1">
    <citation type="submission" date="2016-05" db="EMBL/GenBank/DDBJ databases">
        <title>Complete Genome and Methylome Analysis of Psychrotrophic Bacterial Isolates from Antarctic Lake Untersee.</title>
        <authorList>
            <person name="Fomenkov A."/>
            <person name="Akimov V.N."/>
            <person name="Vasilyeva L.V."/>
            <person name="Andersen D."/>
            <person name="Vincze T."/>
            <person name="Roberts R.J."/>
        </authorList>
    </citation>
    <scope>NUCLEOTIDE SEQUENCE [LARGE SCALE GENOMIC DNA]</scope>
    <source>
        <strain evidence="3 4">U14-5</strain>
    </source>
</reference>